<dbReference type="InterPro" id="IPR050953">
    <property type="entry name" value="N4_N6_ade-DNA_methylase"/>
</dbReference>
<dbReference type="Pfam" id="PF07669">
    <property type="entry name" value="Eco57I"/>
    <property type="match status" value="1"/>
</dbReference>
<evidence type="ECO:0000256" key="3">
    <source>
        <dbReference type="ARBA" id="ARBA00022679"/>
    </source>
</evidence>
<sequence length="1194" mass="140091">MNKTELKNFAVSARRDLLEKVALRAKIFGIDEKNGLTIEEKFGQLAINGETYPIDKKSAFLSLKKQLEIKGYEQLIEEVAYTWFNRIIAIRYMEVNEYLPERVNVLTSSTGKVEPDIFSEFETMDLDIDTLKIKDLIRQGETDDAYRKLFIAQCNALNEILPFMFEKIHDYTELLLPDFLLDSESVINKLVSNDSLSESFKEVEVIGWLYQFYNSEPKDKVFANLKKNKKIEKYDIPAATQLFTPKWIVQYMVENSLGQLWLESNPDSLLKETMRYYIEPAEQDEKVKQKLEQIRYKNVNLEEITILDPCVGSGHILVYAFDLLYQMYEEAGYPSAEIPQLILEKNLYGLDIDERATQLASFALTMKAREKSRRIFRKSIELNILSIHESNHIDKVGIAFLLGKNEDEKKDLISLIEGFIEAKNFGSILEPPLLDYEKYISRIDELSFEQLTTENYLAFEQMPEVKYLLKQANILASKYDVAMTNPPYMGSRGMGSKLLSYVKKRFNNSKYDMFSVFMERCYSFAQENRFVALITQPSWVQLSYYKHLRKFLLDNTIIQSLLYMGRGNFGIDFGSVAFVIRKSKGINYKGTYFKLYKRLFQYFDTNEIRELFLYSKDNEKNKHFSNLDLMKVAQSSNLKYLFNQFDFKKLPNYPFSFWISDKIIDIFLNFKPLKDIAEPRAGLQTGENETFVRYWSEVDYTKMGIGCGNRDEAKSSQKKWFPYNKGGDYRKWFGNNEYVVNWYNDGEDIRNDKLYKLSIGKCLESNSKPKNVQYYFRESITWSFVSSGNFGVRYSPKGAIFDIGGSSVFPNENLLLLIAFLNSKLSFEFLKVQNDTLNFQVGNIALLPIIDSIPEVEQKKINELAQTNISIATKDWNSFETSWDFQLHPFLNYRHESKLLINVFNKWMENMESQFEQLKTNEEEINRIFIELYELQDELSPTVSGDNITIRKANQEFDSKSFLSYFIGCVMGRYSLDVEGLAYAGGEWDDSKYKTFKPNKFGLIQITDEHYFENDIIARLRKFLSITFGEETIEENMQWLAESLELKRNEIAEERLRRYFLDEFFKDHCQVYQKRPIYWLVDSGKQKGLRTLIYMHRYQPDTMATIRFEHLQEIQAKYNNEIAAIDLRIVNPNLSATEKRDLEKRKTAFQKRLEELLVFDKKLAEYANAQIEIDLDDGVKVNYEKFDKVLAKIK</sequence>
<dbReference type="PRINTS" id="PR00507">
    <property type="entry name" value="N12N6MTFRASE"/>
</dbReference>
<dbReference type="NCBIfam" id="NF033452">
    <property type="entry name" value="BREX_1_MTaseX"/>
    <property type="match status" value="1"/>
</dbReference>
<feature type="domain" description="Type II methyltransferase M.TaqI-like" evidence="6">
    <location>
        <begin position="345"/>
        <end position="565"/>
    </location>
</feature>
<comment type="caution">
    <text evidence="7">The sequence shown here is derived from an EMBL/GenBank/DDBJ whole genome shotgun (WGS) entry which is preliminary data.</text>
</comment>
<dbReference type="InterPro" id="IPR029063">
    <property type="entry name" value="SAM-dependent_MTases_sf"/>
</dbReference>
<keyword evidence="2 7" id="KW-0489">Methyltransferase</keyword>
<proteinExistence type="predicted"/>
<reference evidence="7 8" key="1">
    <citation type="submission" date="2023-07" db="EMBL/GenBank/DDBJ databases">
        <title>Genomic Encyclopedia of Type Strains, Phase IV (KMG-IV): sequencing the most valuable type-strain genomes for metagenomic binning, comparative biology and taxonomic classification.</title>
        <authorList>
            <person name="Goeker M."/>
        </authorList>
    </citation>
    <scope>NUCLEOTIDE SEQUENCE [LARGE SCALE GENOMIC DNA]</scope>
    <source>
        <strain evidence="7 8">DSM 23948</strain>
    </source>
</reference>
<evidence type="ECO:0000313" key="7">
    <source>
        <dbReference type="EMBL" id="MDQ0156522.1"/>
    </source>
</evidence>
<dbReference type="Proteomes" id="UP001231362">
    <property type="component" value="Unassembled WGS sequence"/>
</dbReference>
<evidence type="ECO:0000256" key="1">
    <source>
        <dbReference type="ARBA" id="ARBA00011900"/>
    </source>
</evidence>
<dbReference type="Gene3D" id="3.40.50.150">
    <property type="entry name" value="Vaccinia Virus protein VP39"/>
    <property type="match status" value="1"/>
</dbReference>
<comment type="catalytic activity">
    <reaction evidence="5">
        <text>a 2'-deoxyadenosine in DNA + S-adenosyl-L-methionine = an N(6)-methyl-2'-deoxyadenosine in DNA + S-adenosyl-L-homocysteine + H(+)</text>
        <dbReference type="Rhea" id="RHEA:15197"/>
        <dbReference type="Rhea" id="RHEA-COMP:12418"/>
        <dbReference type="Rhea" id="RHEA-COMP:12419"/>
        <dbReference type="ChEBI" id="CHEBI:15378"/>
        <dbReference type="ChEBI" id="CHEBI:57856"/>
        <dbReference type="ChEBI" id="CHEBI:59789"/>
        <dbReference type="ChEBI" id="CHEBI:90615"/>
        <dbReference type="ChEBI" id="CHEBI:90616"/>
        <dbReference type="EC" id="2.1.1.72"/>
    </reaction>
</comment>
<gene>
    <name evidence="7" type="ORF">J2S07_002843</name>
</gene>
<dbReference type="InterPro" id="IPR011639">
    <property type="entry name" value="MethylTrfase_TaqI-like_dom"/>
</dbReference>
<keyword evidence="8" id="KW-1185">Reference proteome</keyword>
<evidence type="ECO:0000259" key="6">
    <source>
        <dbReference type="Pfam" id="PF07669"/>
    </source>
</evidence>
<dbReference type="PANTHER" id="PTHR33841:SF1">
    <property type="entry name" value="DNA METHYLTRANSFERASE A"/>
    <property type="match status" value="1"/>
</dbReference>
<accession>A0ABT9V6F4</accession>
<dbReference type="PANTHER" id="PTHR33841">
    <property type="entry name" value="DNA METHYLTRANSFERASE YEEA-RELATED"/>
    <property type="match status" value="1"/>
</dbReference>
<keyword evidence="3" id="KW-0808">Transferase</keyword>
<evidence type="ECO:0000256" key="5">
    <source>
        <dbReference type="ARBA" id="ARBA00047942"/>
    </source>
</evidence>
<dbReference type="InterPro" id="IPR047939">
    <property type="entry name" value="BREX_1_PglX"/>
</dbReference>
<protein>
    <recommendedName>
        <fullName evidence="1">site-specific DNA-methyltransferase (adenine-specific)</fullName>
        <ecNumber evidence="1">2.1.1.72</ecNumber>
    </recommendedName>
</protein>
<dbReference type="GO" id="GO:0032259">
    <property type="term" value="P:methylation"/>
    <property type="evidence" value="ECO:0007669"/>
    <property type="project" value="UniProtKB-KW"/>
</dbReference>
<organism evidence="7 8">
    <name type="scientific">Anoxybacillus andreesenii</name>
    <dbReference type="NCBI Taxonomy" id="1325932"/>
    <lineage>
        <taxon>Bacteria</taxon>
        <taxon>Bacillati</taxon>
        <taxon>Bacillota</taxon>
        <taxon>Bacilli</taxon>
        <taxon>Bacillales</taxon>
        <taxon>Anoxybacillaceae</taxon>
        <taxon>Anoxybacillus</taxon>
    </lineage>
</organism>
<evidence type="ECO:0000313" key="8">
    <source>
        <dbReference type="Proteomes" id="UP001231362"/>
    </source>
</evidence>
<dbReference type="RefSeq" id="WP_307151030.1">
    <property type="nucleotide sequence ID" value="NZ_JAUSTU010000013.1"/>
</dbReference>
<evidence type="ECO:0000256" key="2">
    <source>
        <dbReference type="ARBA" id="ARBA00022603"/>
    </source>
</evidence>
<dbReference type="SUPFAM" id="SSF53335">
    <property type="entry name" value="S-adenosyl-L-methionine-dependent methyltransferases"/>
    <property type="match status" value="1"/>
</dbReference>
<name>A0ABT9V6F4_9BACL</name>
<evidence type="ECO:0000256" key="4">
    <source>
        <dbReference type="ARBA" id="ARBA00022691"/>
    </source>
</evidence>
<keyword evidence="4" id="KW-0949">S-adenosyl-L-methionine</keyword>
<dbReference type="EC" id="2.1.1.72" evidence="1"/>
<dbReference type="GO" id="GO:0008168">
    <property type="term" value="F:methyltransferase activity"/>
    <property type="evidence" value="ECO:0007669"/>
    <property type="project" value="UniProtKB-KW"/>
</dbReference>
<dbReference type="EMBL" id="JAUSTU010000013">
    <property type="protein sequence ID" value="MDQ0156522.1"/>
    <property type="molecule type" value="Genomic_DNA"/>
</dbReference>